<dbReference type="GO" id="GO:0005993">
    <property type="term" value="P:trehalose catabolic process"/>
    <property type="evidence" value="ECO:0007669"/>
    <property type="project" value="TreeGrafter"/>
</dbReference>
<evidence type="ECO:0000313" key="3">
    <source>
        <dbReference type="Proteomes" id="UP001174909"/>
    </source>
</evidence>
<dbReference type="InterPro" id="IPR008928">
    <property type="entry name" value="6-hairpin_glycosidase_sf"/>
</dbReference>
<evidence type="ECO:0000259" key="1">
    <source>
        <dbReference type="Pfam" id="PF00723"/>
    </source>
</evidence>
<proteinExistence type="predicted"/>
<dbReference type="Pfam" id="PF00723">
    <property type="entry name" value="Glyco_hydro_15"/>
    <property type="match status" value="1"/>
</dbReference>
<dbReference type="Proteomes" id="UP001174909">
    <property type="component" value="Unassembled WGS sequence"/>
</dbReference>
<dbReference type="InterPro" id="IPR011613">
    <property type="entry name" value="GH15-like"/>
</dbReference>
<comment type="caution">
    <text evidence="2">The sequence shown here is derived from an EMBL/GenBank/DDBJ whole genome shotgun (WGS) entry which is preliminary data.</text>
</comment>
<dbReference type="Gene3D" id="1.50.10.10">
    <property type="match status" value="1"/>
</dbReference>
<gene>
    <name evidence="2" type="ORF">GBAR_LOCUS21588</name>
</gene>
<dbReference type="AlphaFoldDB" id="A0AA35SZ10"/>
<evidence type="ECO:0000313" key="2">
    <source>
        <dbReference type="EMBL" id="CAI8038735.1"/>
    </source>
</evidence>
<dbReference type="PANTHER" id="PTHR31616:SF10">
    <property type="entry name" value="TREHALASE"/>
    <property type="match status" value="1"/>
</dbReference>
<accession>A0AA35SZ10</accession>
<dbReference type="SUPFAM" id="SSF48208">
    <property type="entry name" value="Six-hairpin glycosidases"/>
    <property type="match status" value="1"/>
</dbReference>
<sequence>MASARLTDFMPVHHDEDAPIEPYKVGESHQIMRIIECTEGSIALNLECHPRFEYGGIIPHAHLERPNIGFAHGGSGAISLYCSVPLRMVEGGFRSEGTLRQGQKAFAIVTYESRFSYDSKSLNSAEIERSLAEATAYWQNWSDICTYDGPYEEYVLRSALTLKALTYAPSGGMVAAPTTSLPESIGGERNWDYRYTWIRDASFAIYGLHILGYQREARAFRNWIEWATVGRPRDLNIMYGLGGERRLTEVTLPELSGYRESAPVRIGNGAYSQFQLDAYGELMDSAHLYRRFVGPIDEEYWSYLRNVVNFVLDHWRDPDEGVWEARSGRQHNVFSKAWCWVALDRAIKMVNALGLQGDVDHWKTVRAEIREQILAHGFDEERGVFVQAYGSDLLDASNLMLPLIGFIKADDPRMLATIRATQRELTTEKGFVYRYRGFDDGLPGDEGTFNICSFWLCDNLILLGELDEATALFERLLDHTNDLGLMSEEIDSHSGEMLGNFPQAFSHLSIINTAVQLQRARLRAARRAKA</sequence>
<dbReference type="GO" id="GO:0015927">
    <property type="term" value="F:trehalase activity"/>
    <property type="evidence" value="ECO:0007669"/>
    <property type="project" value="TreeGrafter"/>
</dbReference>
<feature type="domain" description="GH15-like" evidence="1">
    <location>
        <begin position="149"/>
        <end position="514"/>
    </location>
</feature>
<keyword evidence="3" id="KW-1185">Reference proteome</keyword>
<dbReference type="InterPro" id="IPR012341">
    <property type="entry name" value="6hp_glycosidase-like_sf"/>
</dbReference>
<reference evidence="2" key="1">
    <citation type="submission" date="2023-03" db="EMBL/GenBank/DDBJ databases">
        <authorList>
            <person name="Steffen K."/>
            <person name="Cardenas P."/>
        </authorList>
    </citation>
    <scope>NUCLEOTIDE SEQUENCE</scope>
</reference>
<name>A0AA35SZ10_GEOBA</name>
<dbReference type="PANTHER" id="PTHR31616">
    <property type="entry name" value="TREHALASE"/>
    <property type="match status" value="1"/>
</dbReference>
<protein>
    <submittedName>
        <fullName evidence="2">Trehalase</fullName>
    </submittedName>
</protein>
<organism evidence="2 3">
    <name type="scientific">Geodia barretti</name>
    <name type="common">Barrett's horny sponge</name>
    <dbReference type="NCBI Taxonomy" id="519541"/>
    <lineage>
        <taxon>Eukaryota</taxon>
        <taxon>Metazoa</taxon>
        <taxon>Porifera</taxon>
        <taxon>Demospongiae</taxon>
        <taxon>Heteroscleromorpha</taxon>
        <taxon>Tetractinellida</taxon>
        <taxon>Astrophorina</taxon>
        <taxon>Geodiidae</taxon>
        <taxon>Geodia</taxon>
    </lineage>
</organism>
<dbReference type="EMBL" id="CASHTH010003008">
    <property type="protein sequence ID" value="CAI8038735.1"/>
    <property type="molecule type" value="Genomic_DNA"/>
</dbReference>